<dbReference type="GO" id="GO:0005634">
    <property type="term" value="C:nucleus"/>
    <property type="evidence" value="ECO:0000318"/>
    <property type="project" value="GO_Central"/>
</dbReference>
<evidence type="ECO:0000313" key="13">
    <source>
        <dbReference type="Proteomes" id="UP000001542"/>
    </source>
</evidence>
<dbReference type="OrthoDB" id="272481at2759"/>
<dbReference type="InterPro" id="IPR010614">
    <property type="entry name" value="RAD3-like_helicase_DEAD"/>
</dbReference>
<dbReference type="NCBIfam" id="TIGR00604">
    <property type="entry name" value="rad3"/>
    <property type="match status" value="1"/>
</dbReference>
<dbReference type="KEGG" id="tva:4758932"/>
<keyword evidence="13" id="KW-1185">Reference proteome</keyword>
<dbReference type="GO" id="GO:0006289">
    <property type="term" value="P:nucleotide-excision repair"/>
    <property type="evidence" value="ECO:0007669"/>
    <property type="project" value="InterPro"/>
</dbReference>
<name>A2F1W2_TRIV3</name>
<dbReference type="GO" id="GO:0003684">
    <property type="term" value="F:damaged DNA binding"/>
    <property type="evidence" value="ECO:0000318"/>
    <property type="project" value="GO_Central"/>
</dbReference>
<evidence type="ECO:0000256" key="1">
    <source>
        <dbReference type="ARBA" id="ARBA00004123"/>
    </source>
</evidence>
<evidence type="ECO:0000256" key="9">
    <source>
        <dbReference type="ARBA" id="ARBA00023235"/>
    </source>
</evidence>
<dbReference type="AlphaFoldDB" id="A2F1W2"/>
<keyword evidence="9" id="KW-0413">Isomerase</keyword>
<keyword evidence="8" id="KW-0411">Iron-sulfur</keyword>
<protein>
    <recommendedName>
        <fullName evidence="11">Helicase ATP-binding domain-containing protein</fullName>
    </recommendedName>
</protein>
<dbReference type="GO" id="GO:0005524">
    <property type="term" value="F:ATP binding"/>
    <property type="evidence" value="ECO:0007669"/>
    <property type="project" value="UniProtKB-KW"/>
</dbReference>
<evidence type="ECO:0000256" key="7">
    <source>
        <dbReference type="ARBA" id="ARBA00023004"/>
    </source>
</evidence>
<sequence>MTEGEKQVYRVQIVDLQVIFPYRMIYSEQKSLMEQIKLSLDARGPFVFETPPGIGKLIAVFSIYLEYLSKHPDIGPIVYSTDTYQSYLRAFEAFQIVVKAREADPDPFNKSITAISLGSKHFQCINKTVKESDDIEDLCFNNTCSWSRTHCDYFGNVPDQYQRINSIDSFNEFCKECNACPYYASRAILHNFKVIFISNSELLNPKSPSRILQRLPDTASFIFDNSHYLDKVCCDNLSSYLTLPLLEQAKRELDNLKKRVESTKNDQKSQDQYENVAKGIKIQDILDLGPKVKIPEQDGYVYSTKFMIPIVPSHQTNRNICGTLWNMDHFLFRVDYLLKFLVNLLPCDSEQTFTKYSSTELLTLMYQEIFTEPLALYFMGPRLSYYIASEGIDQVQEFAPLYAVFNFCSLLATYNESLSIVADFKNPIEAHVPIASLQLSCHDASLAFSMITDKFQNFFITSSALLVPGFFPVLLGFKPLSQIGMVYSPRDEKGNYNLNIMTISHGNDQQSLVCSPNDVTTNIGIVRNIMALLIESSKATPDGMVVFFPSFKVLNTIVTKWRNTNQQVDLLNNKLIFIEQPDPMKASLLLDSFYRSLDNMRGGILMCVAGGIVADALDLSNHHCRTAIAYGFPMMETYNDTVELRADYLDKYFQFPTTKFIKWNSLRNVIASLDTILSSKSDFATILLADKRYSESEILNELLPAWMQKILTPDTTGQGVEEAKETMRKFFYKAHSFKPDPTYRIDLSTQKN</sequence>
<dbReference type="Gene3D" id="3.40.50.300">
    <property type="entry name" value="P-loop containing nucleotide triphosphate hydrolases"/>
    <property type="match status" value="2"/>
</dbReference>
<dbReference type="eggNOG" id="KOG1131">
    <property type="taxonomic scope" value="Eukaryota"/>
</dbReference>
<keyword evidence="6" id="KW-0067">ATP-binding</keyword>
<keyword evidence="7" id="KW-0408">Iron</keyword>
<dbReference type="InParanoid" id="A2F1W2"/>
<dbReference type="InterPro" id="IPR014013">
    <property type="entry name" value="Helic_SF1/SF2_ATP-bd_DinG/Rad3"/>
</dbReference>
<keyword evidence="4" id="KW-0378">Hydrolase</keyword>
<comment type="subcellular location">
    <subcellularLocation>
        <location evidence="1">Nucleus</location>
    </subcellularLocation>
</comment>
<dbReference type="InterPro" id="IPR045028">
    <property type="entry name" value="DinG/Rad3-like"/>
</dbReference>
<dbReference type="Proteomes" id="UP000001542">
    <property type="component" value="Unassembled WGS sequence"/>
</dbReference>
<dbReference type="PRINTS" id="PR00852">
    <property type="entry name" value="XRODRMPGMNTD"/>
</dbReference>
<dbReference type="RefSeq" id="XP_001313959.1">
    <property type="nucleotide sequence ID" value="XM_001313954.1"/>
</dbReference>
<keyword evidence="5" id="KW-0347">Helicase</keyword>
<evidence type="ECO:0000256" key="3">
    <source>
        <dbReference type="ARBA" id="ARBA00022741"/>
    </source>
</evidence>
<dbReference type="Pfam" id="PF13307">
    <property type="entry name" value="Helicase_C_2"/>
    <property type="match status" value="1"/>
</dbReference>
<dbReference type="GO" id="GO:0016818">
    <property type="term" value="F:hydrolase activity, acting on acid anhydrides, in phosphorus-containing anhydrides"/>
    <property type="evidence" value="ECO:0007669"/>
    <property type="project" value="InterPro"/>
</dbReference>
<evidence type="ECO:0000259" key="11">
    <source>
        <dbReference type="PROSITE" id="PS51193"/>
    </source>
</evidence>
<evidence type="ECO:0000256" key="4">
    <source>
        <dbReference type="ARBA" id="ARBA00022801"/>
    </source>
</evidence>
<dbReference type="GO" id="GO:0045951">
    <property type="term" value="P:positive regulation of mitotic recombination"/>
    <property type="evidence" value="ECO:0000318"/>
    <property type="project" value="GO_Central"/>
</dbReference>
<dbReference type="Pfam" id="PF06733">
    <property type="entry name" value="DEAD_2"/>
    <property type="match status" value="1"/>
</dbReference>
<dbReference type="InterPro" id="IPR006554">
    <property type="entry name" value="Helicase-like_DEXD_c2"/>
</dbReference>
<dbReference type="PANTHER" id="PTHR11472">
    <property type="entry name" value="DNA REPAIR DEAD HELICASE RAD3/XP-D SUBFAMILY MEMBER"/>
    <property type="match status" value="1"/>
</dbReference>
<accession>A2F1W2</accession>
<feature type="domain" description="Helicase ATP-binding" evidence="11">
    <location>
        <begin position="15"/>
        <end position="277"/>
    </location>
</feature>
<dbReference type="GO" id="GO:0006366">
    <property type="term" value="P:transcription by RNA polymerase II"/>
    <property type="evidence" value="ECO:0000318"/>
    <property type="project" value="GO_Central"/>
</dbReference>
<dbReference type="InterPro" id="IPR027417">
    <property type="entry name" value="P-loop_NTPase"/>
</dbReference>
<organism evidence="12 13">
    <name type="scientific">Trichomonas vaginalis (strain ATCC PRA-98 / G3)</name>
    <dbReference type="NCBI Taxonomy" id="412133"/>
    <lineage>
        <taxon>Eukaryota</taxon>
        <taxon>Metamonada</taxon>
        <taxon>Parabasalia</taxon>
        <taxon>Trichomonadida</taxon>
        <taxon>Trichomonadidae</taxon>
        <taxon>Trichomonas</taxon>
    </lineage>
</organism>
<evidence type="ECO:0000256" key="6">
    <source>
        <dbReference type="ARBA" id="ARBA00022840"/>
    </source>
</evidence>
<proteinExistence type="predicted"/>
<dbReference type="VEuPathDB" id="TrichDB:TVAG_442190"/>
<evidence type="ECO:0000256" key="10">
    <source>
        <dbReference type="ARBA" id="ARBA00023242"/>
    </source>
</evidence>
<dbReference type="InterPro" id="IPR006555">
    <property type="entry name" value="ATP-dep_Helicase_C"/>
</dbReference>
<dbReference type="GO" id="GO:0046872">
    <property type="term" value="F:metal ion binding"/>
    <property type="evidence" value="ECO:0007669"/>
    <property type="project" value="UniProtKB-KW"/>
</dbReference>
<keyword evidence="2" id="KW-0479">Metal-binding</keyword>
<keyword evidence="3" id="KW-0547">Nucleotide-binding</keyword>
<evidence type="ECO:0000256" key="8">
    <source>
        <dbReference type="ARBA" id="ARBA00023014"/>
    </source>
</evidence>
<dbReference type="EMBL" id="DS113578">
    <property type="protein sequence ID" value="EAY01107.1"/>
    <property type="molecule type" value="Genomic_DNA"/>
</dbReference>
<dbReference type="VEuPathDB" id="TrichDB:TVAGG3_0505910"/>
<dbReference type="SMART" id="SM00491">
    <property type="entry name" value="HELICc2"/>
    <property type="match status" value="1"/>
</dbReference>
<reference evidence="12" key="2">
    <citation type="journal article" date="2007" name="Science">
        <title>Draft genome sequence of the sexually transmitted pathogen Trichomonas vaginalis.</title>
        <authorList>
            <person name="Carlton J.M."/>
            <person name="Hirt R.P."/>
            <person name="Silva J.C."/>
            <person name="Delcher A.L."/>
            <person name="Schatz M."/>
            <person name="Zhao Q."/>
            <person name="Wortman J.R."/>
            <person name="Bidwell S.L."/>
            <person name="Alsmark U.C.M."/>
            <person name="Besteiro S."/>
            <person name="Sicheritz-Ponten T."/>
            <person name="Noel C.J."/>
            <person name="Dacks J.B."/>
            <person name="Foster P.G."/>
            <person name="Simillion C."/>
            <person name="Van de Peer Y."/>
            <person name="Miranda-Saavedra D."/>
            <person name="Barton G.J."/>
            <person name="Westrop G.D."/>
            <person name="Mueller S."/>
            <person name="Dessi D."/>
            <person name="Fiori P.L."/>
            <person name="Ren Q."/>
            <person name="Paulsen I."/>
            <person name="Zhang H."/>
            <person name="Bastida-Corcuera F.D."/>
            <person name="Simoes-Barbosa A."/>
            <person name="Brown M.T."/>
            <person name="Hayes R.D."/>
            <person name="Mukherjee M."/>
            <person name="Okumura C.Y."/>
            <person name="Schneider R."/>
            <person name="Smith A.J."/>
            <person name="Vanacova S."/>
            <person name="Villalvazo M."/>
            <person name="Haas B.J."/>
            <person name="Pertea M."/>
            <person name="Feldblyum T.V."/>
            <person name="Utterback T.R."/>
            <person name="Shu C.L."/>
            <person name="Osoegawa K."/>
            <person name="de Jong P.J."/>
            <person name="Hrdy I."/>
            <person name="Horvathova L."/>
            <person name="Zubacova Z."/>
            <person name="Dolezal P."/>
            <person name="Malik S.B."/>
            <person name="Logsdon J.M. Jr."/>
            <person name="Henze K."/>
            <person name="Gupta A."/>
            <person name="Wang C.C."/>
            <person name="Dunne R.L."/>
            <person name="Upcroft J.A."/>
            <person name="Upcroft P."/>
            <person name="White O."/>
            <person name="Salzberg S.L."/>
            <person name="Tang P."/>
            <person name="Chiu C.-H."/>
            <person name="Lee Y.-S."/>
            <person name="Embley T.M."/>
            <person name="Coombs G.H."/>
            <person name="Mottram J.C."/>
            <person name="Tachezy J."/>
            <person name="Fraser-Liggett C.M."/>
            <person name="Johnson P.J."/>
        </authorList>
    </citation>
    <scope>NUCLEOTIDE SEQUENCE [LARGE SCALE GENOMIC DNA]</scope>
    <source>
        <strain evidence="12">G3</strain>
    </source>
</reference>
<dbReference type="STRING" id="5722.A2F1W2"/>
<evidence type="ECO:0000256" key="5">
    <source>
        <dbReference type="ARBA" id="ARBA00022806"/>
    </source>
</evidence>
<evidence type="ECO:0000313" key="12">
    <source>
        <dbReference type="EMBL" id="EAY01107.1"/>
    </source>
</evidence>
<dbReference type="InterPro" id="IPR013020">
    <property type="entry name" value="Rad3/Chl1-like"/>
</dbReference>
<dbReference type="PANTHER" id="PTHR11472:SF1">
    <property type="entry name" value="GENERAL TRANSCRIPTION AND DNA REPAIR FACTOR IIH HELICASE SUBUNIT XPD"/>
    <property type="match status" value="1"/>
</dbReference>
<gene>
    <name evidence="12" type="ORF">TVAG_442190</name>
</gene>
<keyword evidence="10" id="KW-0539">Nucleus</keyword>
<dbReference type="GO" id="GO:0051536">
    <property type="term" value="F:iron-sulfur cluster binding"/>
    <property type="evidence" value="ECO:0007669"/>
    <property type="project" value="UniProtKB-KW"/>
</dbReference>
<dbReference type="GO" id="GO:0003678">
    <property type="term" value="F:DNA helicase activity"/>
    <property type="evidence" value="ECO:0000318"/>
    <property type="project" value="GO_Central"/>
</dbReference>
<reference evidence="12" key="1">
    <citation type="submission" date="2006-10" db="EMBL/GenBank/DDBJ databases">
        <authorList>
            <person name="Amadeo P."/>
            <person name="Zhao Q."/>
            <person name="Wortman J."/>
            <person name="Fraser-Liggett C."/>
            <person name="Carlton J."/>
        </authorList>
    </citation>
    <scope>NUCLEOTIDE SEQUENCE</scope>
    <source>
        <strain evidence="12">G3</strain>
    </source>
</reference>
<dbReference type="OMA" id="INEWDET"/>
<dbReference type="SMART" id="SM00488">
    <property type="entry name" value="DEXDc2"/>
    <property type="match status" value="1"/>
</dbReference>
<dbReference type="InterPro" id="IPR001945">
    <property type="entry name" value="RAD3/XPD"/>
</dbReference>
<dbReference type="PROSITE" id="PS51193">
    <property type="entry name" value="HELICASE_ATP_BIND_2"/>
    <property type="match status" value="1"/>
</dbReference>
<evidence type="ECO:0000256" key="2">
    <source>
        <dbReference type="ARBA" id="ARBA00022723"/>
    </source>
</evidence>
<dbReference type="SMR" id="A2F1W2"/>